<dbReference type="AlphaFoldDB" id="A0A0F9VA48"/>
<comment type="caution">
    <text evidence="1">The sequence shown here is derived from an EMBL/GenBank/DDBJ whole genome shotgun (WGS) entry which is preliminary data.</text>
</comment>
<name>A0A0F9VA48_9ZZZZ</name>
<evidence type="ECO:0000313" key="1">
    <source>
        <dbReference type="EMBL" id="KKN70416.1"/>
    </source>
</evidence>
<reference evidence="1" key="1">
    <citation type="journal article" date="2015" name="Nature">
        <title>Complex archaea that bridge the gap between prokaryotes and eukaryotes.</title>
        <authorList>
            <person name="Spang A."/>
            <person name="Saw J.H."/>
            <person name="Jorgensen S.L."/>
            <person name="Zaremba-Niedzwiedzka K."/>
            <person name="Martijn J."/>
            <person name="Lind A.E."/>
            <person name="van Eijk R."/>
            <person name="Schleper C."/>
            <person name="Guy L."/>
            <person name="Ettema T.J."/>
        </authorList>
    </citation>
    <scope>NUCLEOTIDE SEQUENCE</scope>
</reference>
<accession>A0A0F9VA48</accession>
<dbReference type="EMBL" id="LAZR01000403">
    <property type="protein sequence ID" value="KKN70416.1"/>
    <property type="molecule type" value="Genomic_DNA"/>
</dbReference>
<protein>
    <submittedName>
        <fullName evidence="1">Uncharacterized protein</fullName>
    </submittedName>
</protein>
<gene>
    <name evidence="1" type="ORF">LCGC14_0431110</name>
</gene>
<organism evidence="1">
    <name type="scientific">marine sediment metagenome</name>
    <dbReference type="NCBI Taxonomy" id="412755"/>
    <lineage>
        <taxon>unclassified sequences</taxon>
        <taxon>metagenomes</taxon>
        <taxon>ecological metagenomes</taxon>
    </lineage>
</organism>
<proteinExistence type="predicted"/>
<sequence length="58" mass="6715">MIEQAIKMLQNSTICPNFRGLPGDDENVWEVLAPYWTCCDYEEGCYYRDHCPAIPKGE</sequence>